<evidence type="ECO:0000256" key="1">
    <source>
        <dbReference type="SAM" id="MobiDB-lite"/>
    </source>
</evidence>
<gene>
    <name evidence="2" type="ORF">HELGO_WM3240</name>
</gene>
<evidence type="ECO:0000313" key="2">
    <source>
        <dbReference type="EMBL" id="CAA6806899.1"/>
    </source>
</evidence>
<organism evidence="2">
    <name type="scientific">uncultured Sulfurovum sp</name>
    <dbReference type="NCBI Taxonomy" id="269237"/>
    <lineage>
        <taxon>Bacteria</taxon>
        <taxon>Pseudomonadati</taxon>
        <taxon>Campylobacterota</taxon>
        <taxon>Epsilonproteobacteria</taxon>
        <taxon>Campylobacterales</taxon>
        <taxon>Sulfurovaceae</taxon>
        <taxon>Sulfurovum</taxon>
        <taxon>environmental samples</taxon>
    </lineage>
</organism>
<accession>A0A6S6SL25</accession>
<name>A0A6S6SL25_9BACT</name>
<protein>
    <submittedName>
        <fullName evidence="2">Uncharacterized protein</fullName>
    </submittedName>
</protein>
<feature type="region of interest" description="Disordered" evidence="1">
    <location>
        <begin position="34"/>
        <end position="65"/>
    </location>
</feature>
<dbReference type="EMBL" id="CACVAS010000047">
    <property type="protein sequence ID" value="CAA6806899.1"/>
    <property type="molecule type" value="Genomic_DNA"/>
</dbReference>
<dbReference type="AlphaFoldDB" id="A0A6S6SL25"/>
<proteinExistence type="predicted"/>
<reference evidence="2" key="1">
    <citation type="submission" date="2020-01" db="EMBL/GenBank/DDBJ databases">
        <authorList>
            <person name="Meier V. D."/>
            <person name="Meier V D."/>
        </authorList>
    </citation>
    <scope>NUCLEOTIDE SEQUENCE</scope>
    <source>
        <strain evidence="2">HLG_WM_MAG_01</strain>
    </source>
</reference>
<sequence>MYRTLYQVFIYGFVVILIQGQLFASDVGDDRKGYRPVKSSDNNDKGFIQGVDVTRNPRRSPSDDFTDRARLEMNTVANSEQYKETQIRRNQRKKILNEVFDISILMQPTKRIIRPVDMIGISPAYITQIVFPETMKITDVISSFNASVLKHSKNLLWIRPNSNTFFSGNIILTLTDGNKNYSMTIFAERYFQKDCTISDGGYLCKKRNITSAAESSYSLNNLSTLYVYTNPQKIDDMKAIIMYEKLVRRQLDIKEQGDRVSFNYKGLGYSIVRDDMSGSIFYRGKRYRVEIGS</sequence>